<sequence>MGIVHENSASEGQVIIKHPTEDASPYEINIQKQIIEAFRVFDENDAGRINIENLGIVVRALGRVPRKAEIKQFKAEVEDPDAKGFVKLEVLLPALTNILLQDKWKPASKEQLREAFEFFDVRRTGRLSPTFLSKLLTDHGDKLKEEEIESFLSTMVNPFRKKIEYDKFYEQLVVPESLDILENKRKIMSEIKDEA</sequence>
<organism evidence="2 3">
    <name type="scientific">Nephila pilipes</name>
    <name type="common">Giant wood spider</name>
    <name type="synonym">Nephila maculata</name>
    <dbReference type="NCBI Taxonomy" id="299642"/>
    <lineage>
        <taxon>Eukaryota</taxon>
        <taxon>Metazoa</taxon>
        <taxon>Ecdysozoa</taxon>
        <taxon>Arthropoda</taxon>
        <taxon>Chelicerata</taxon>
        <taxon>Arachnida</taxon>
        <taxon>Araneae</taxon>
        <taxon>Araneomorphae</taxon>
        <taxon>Entelegynae</taxon>
        <taxon>Araneoidea</taxon>
        <taxon>Nephilidae</taxon>
        <taxon>Nephila</taxon>
    </lineage>
</organism>
<protein>
    <submittedName>
        <fullName evidence="2">Dynein regulatory complex protein 8</fullName>
    </submittedName>
</protein>
<keyword evidence="3" id="KW-1185">Reference proteome</keyword>
<dbReference type="GO" id="GO:0005509">
    <property type="term" value="F:calcium ion binding"/>
    <property type="evidence" value="ECO:0007669"/>
    <property type="project" value="InterPro"/>
</dbReference>
<dbReference type="Proteomes" id="UP000887013">
    <property type="component" value="Unassembled WGS sequence"/>
</dbReference>
<dbReference type="EMBL" id="BMAW01059683">
    <property type="protein sequence ID" value="GFT22224.1"/>
    <property type="molecule type" value="Genomic_DNA"/>
</dbReference>
<dbReference type="AlphaFoldDB" id="A0A8X6NMX6"/>
<name>A0A8X6NMX6_NEPPI</name>
<proteinExistence type="predicted"/>
<evidence type="ECO:0000313" key="3">
    <source>
        <dbReference type="Proteomes" id="UP000887013"/>
    </source>
</evidence>
<gene>
    <name evidence="2" type="primary">Efcab2_1</name>
    <name evidence="2" type="ORF">NPIL_130021</name>
</gene>
<dbReference type="FunFam" id="1.10.238.10:FF:000001">
    <property type="entry name" value="Calmodulin 1"/>
    <property type="match status" value="1"/>
</dbReference>
<reference evidence="2" key="1">
    <citation type="submission" date="2020-08" db="EMBL/GenBank/DDBJ databases">
        <title>Multicomponent nature underlies the extraordinary mechanical properties of spider dragline silk.</title>
        <authorList>
            <person name="Kono N."/>
            <person name="Nakamura H."/>
            <person name="Mori M."/>
            <person name="Yoshida Y."/>
            <person name="Ohtoshi R."/>
            <person name="Malay A.D."/>
            <person name="Moran D.A.P."/>
            <person name="Tomita M."/>
            <person name="Numata K."/>
            <person name="Arakawa K."/>
        </authorList>
    </citation>
    <scope>NUCLEOTIDE SEQUENCE</scope>
</reference>
<comment type="caution">
    <text evidence="2">The sequence shown here is derived from an EMBL/GenBank/DDBJ whole genome shotgun (WGS) entry which is preliminary data.</text>
</comment>
<accession>A0A8X6NMX6</accession>
<evidence type="ECO:0000259" key="1">
    <source>
        <dbReference type="PROSITE" id="PS50222"/>
    </source>
</evidence>
<dbReference type="OrthoDB" id="10260307at2759"/>
<dbReference type="SUPFAM" id="SSF47473">
    <property type="entry name" value="EF-hand"/>
    <property type="match status" value="1"/>
</dbReference>
<dbReference type="PANTHER" id="PTHR46763">
    <property type="entry name" value="DYNEIN REGULATORY COMPLEX PROTEIN 8"/>
    <property type="match status" value="1"/>
</dbReference>
<feature type="domain" description="EF-hand" evidence="1">
    <location>
        <begin position="107"/>
        <end position="142"/>
    </location>
</feature>
<dbReference type="PANTHER" id="PTHR46763:SF1">
    <property type="entry name" value="DYNEIN REGULATORY COMPLEX PROTEIN 8"/>
    <property type="match status" value="1"/>
</dbReference>
<dbReference type="PROSITE" id="PS50222">
    <property type="entry name" value="EF_HAND_2"/>
    <property type="match status" value="2"/>
</dbReference>
<feature type="domain" description="EF-hand" evidence="1">
    <location>
        <begin position="29"/>
        <end position="64"/>
    </location>
</feature>
<dbReference type="Gene3D" id="1.10.238.10">
    <property type="entry name" value="EF-hand"/>
    <property type="match status" value="2"/>
</dbReference>
<evidence type="ECO:0000313" key="2">
    <source>
        <dbReference type="EMBL" id="GFT22224.1"/>
    </source>
</evidence>
<dbReference type="InterPro" id="IPR002048">
    <property type="entry name" value="EF_hand_dom"/>
</dbReference>
<dbReference type="InterPro" id="IPR011992">
    <property type="entry name" value="EF-hand-dom_pair"/>
</dbReference>